<protein>
    <submittedName>
        <fullName evidence="2">Uncharacterized protein</fullName>
    </submittedName>
</protein>
<evidence type="ECO:0000313" key="3">
    <source>
        <dbReference type="Proteomes" id="UP000010824"/>
    </source>
</evidence>
<dbReference type="STRING" id="593750.Metfor_0672"/>
<evidence type="ECO:0000313" key="2">
    <source>
        <dbReference type="EMBL" id="AGB01732.1"/>
    </source>
</evidence>
<reference evidence="2 3" key="2">
    <citation type="journal article" date="2014" name="Genome Announc.">
        <title>Complete Genome Sequence of Methanoregula formicica SMSPT, a Mesophilic Hydrogenotrophic Methanogen Isolated from a Methanogenic Upflow Anaerobic Sludge Blanket Reactor.</title>
        <authorList>
            <person name="Yamamoto K."/>
            <person name="Tamaki H."/>
            <person name="Cadillo-Quiroz H."/>
            <person name="Imachi H."/>
            <person name="Kyrpides N."/>
            <person name="Woyke T."/>
            <person name="Goodwin L."/>
            <person name="Zinder S.H."/>
            <person name="Kamagata Y."/>
            <person name="Liu W.T."/>
        </authorList>
    </citation>
    <scope>NUCLEOTIDE SEQUENCE [LARGE SCALE GENOMIC DNA]</scope>
    <source>
        <strain evidence="3">DSM 22288 / NBRC 105244 / SMSP</strain>
    </source>
</reference>
<dbReference type="InParanoid" id="L0HAH9"/>
<dbReference type="Proteomes" id="UP000010824">
    <property type="component" value="Chromosome"/>
</dbReference>
<feature type="region of interest" description="Disordered" evidence="1">
    <location>
        <begin position="1"/>
        <end position="41"/>
    </location>
</feature>
<sequence>MLVNYEKSSIKGGYPSLSHHDPPPIGPFQSPQEGTPSSPIKNRGTLGLAVSPFPYHDTILVSCTQSGTGIPMASLSIDILFDAAIRIQISERSVSLTFTGDAIRIRFPTTRRLAEFLGVPHYYILPYFAMMEEEELITRAERVGILTTAKGSRKMLDLMKEKYSGDISRIIPPDLFNKIAK</sequence>
<dbReference type="EMBL" id="CP003167">
    <property type="protein sequence ID" value="AGB01732.1"/>
    <property type="molecule type" value="Genomic_DNA"/>
</dbReference>
<name>L0HAH9_METFS</name>
<dbReference type="eggNOG" id="arCOG05295">
    <property type="taxonomic scope" value="Archaea"/>
</dbReference>
<keyword evidence="3" id="KW-1185">Reference proteome</keyword>
<gene>
    <name evidence="2" type="ordered locus">Metfor_0672</name>
</gene>
<reference evidence="3" key="1">
    <citation type="submission" date="2011-12" db="EMBL/GenBank/DDBJ databases">
        <title>Complete sequence of Methanoregula formicicum SMSP.</title>
        <authorList>
            <person name="Lucas S."/>
            <person name="Han J."/>
            <person name="Lapidus A."/>
            <person name="Cheng J.-F."/>
            <person name="Goodwin L."/>
            <person name="Pitluck S."/>
            <person name="Peters L."/>
            <person name="Ovchinnikova G."/>
            <person name="Teshima H."/>
            <person name="Detter J.C."/>
            <person name="Han C."/>
            <person name="Tapia R."/>
            <person name="Land M."/>
            <person name="Hauser L."/>
            <person name="Kyrpides N."/>
            <person name="Ivanova N."/>
            <person name="Pagani I."/>
            <person name="Imachi H."/>
            <person name="Tamaki H."/>
            <person name="Sekiguchi Y."/>
            <person name="Kamagata Y."/>
            <person name="Cadillo-Quiroz H."/>
            <person name="Zinder S."/>
            <person name="Liu W.-T."/>
            <person name="Woyke T."/>
        </authorList>
    </citation>
    <scope>NUCLEOTIDE SEQUENCE [LARGE SCALE GENOMIC DNA]</scope>
    <source>
        <strain evidence="3">DSM 22288 / NBRC 105244 / SMSP</strain>
    </source>
</reference>
<evidence type="ECO:0000256" key="1">
    <source>
        <dbReference type="SAM" id="MobiDB-lite"/>
    </source>
</evidence>
<proteinExistence type="predicted"/>
<organism evidence="2 3">
    <name type="scientific">Methanoregula formicica (strain DSM 22288 / NBRC 105244 / SMSP)</name>
    <dbReference type="NCBI Taxonomy" id="593750"/>
    <lineage>
        <taxon>Archaea</taxon>
        <taxon>Methanobacteriati</taxon>
        <taxon>Methanobacteriota</taxon>
        <taxon>Stenosarchaea group</taxon>
        <taxon>Methanomicrobia</taxon>
        <taxon>Methanomicrobiales</taxon>
        <taxon>Methanoregulaceae</taxon>
        <taxon>Methanoregula</taxon>
    </lineage>
</organism>
<dbReference type="HOGENOM" id="CLU_1485887_0_0_2"/>
<accession>L0HAH9</accession>
<dbReference type="KEGG" id="mfo:Metfor_0672"/>
<dbReference type="AlphaFoldDB" id="L0HAH9"/>
<feature type="compositionally biased region" description="Polar residues" evidence="1">
    <location>
        <begin position="29"/>
        <end position="40"/>
    </location>
</feature>